<evidence type="ECO:0000313" key="3">
    <source>
        <dbReference type="Proteomes" id="UP001054837"/>
    </source>
</evidence>
<protein>
    <submittedName>
        <fullName evidence="2">Uncharacterized protein</fullName>
    </submittedName>
</protein>
<dbReference type="Proteomes" id="UP001054837">
    <property type="component" value="Unassembled WGS sequence"/>
</dbReference>
<accession>A0AAV4P7U5</accession>
<evidence type="ECO:0000313" key="2">
    <source>
        <dbReference type="EMBL" id="GIX93106.1"/>
    </source>
</evidence>
<name>A0AAV4P7U5_9ARAC</name>
<sequence>MTRIYRCFHDQLCYSSAGSECIAVPQHYQKLSLLIGMTESNTVPRHDQNLLLFLDMIINYRCCSTRSESIVVPGHDKNLSLFLSMTRIYRCSSA</sequence>
<gene>
    <name evidence="1" type="ORF">CDAR_57691</name>
    <name evidence="2" type="ORF">CDAR_57771</name>
</gene>
<organism evidence="2 3">
    <name type="scientific">Caerostris darwini</name>
    <dbReference type="NCBI Taxonomy" id="1538125"/>
    <lineage>
        <taxon>Eukaryota</taxon>
        <taxon>Metazoa</taxon>
        <taxon>Ecdysozoa</taxon>
        <taxon>Arthropoda</taxon>
        <taxon>Chelicerata</taxon>
        <taxon>Arachnida</taxon>
        <taxon>Araneae</taxon>
        <taxon>Araneomorphae</taxon>
        <taxon>Entelegynae</taxon>
        <taxon>Araneoidea</taxon>
        <taxon>Araneidae</taxon>
        <taxon>Caerostris</taxon>
    </lineage>
</organism>
<comment type="caution">
    <text evidence="2">The sequence shown here is derived from an EMBL/GenBank/DDBJ whole genome shotgun (WGS) entry which is preliminary data.</text>
</comment>
<dbReference type="EMBL" id="BPLQ01002454">
    <property type="protein sequence ID" value="GIX93093.1"/>
    <property type="molecule type" value="Genomic_DNA"/>
</dbReference>
<keyword evidence="3" id="KW-1185">Reference proteome</keyword>
<proteinExistence type="predicted"/>
<reference evidence="2 3" key="1">
    <citation type="submission" date="2021-06" db="EMBL/GenBank/DDBJ databases">
        <title>Caerostris darwini draft genome.</title>
        <authorList>
            <person name="Kono N."/>
            <person name="Arakawa K."/>
        </authorList>
    </citation>
    <scope>NUCLEOTIDE SEQUENCE [LARGE SCALE GENOMIC DNA]</scope>
</reference>
<dbReference type="EMBL" id="BPLQ01002454">
    <property type="protein sequence ID" value="GIX93106.1"/>
    <property type="molecule type" value="Genomic_DNA"/>
</dbReference>
<dbReference type="AlphaFoldDB" id="A0AAV4P7U5"/>
<evidence type="ECO:0000313" key="1">
    <source>
        <dbReference type="EMBL" id="GIX93093.1"/>
    </source>
</evidence>